<gene>
    <name evidence="2" type="ORF">SPARVUS_LOCUS11099657</name>
</gene>
<evidence type="ECO:0000256" key="1">
    <source>
        <dbReference type="SAM" id="Phobius"/>
    </source>
</evidence>
<keyword evidence="1" id="KW-0472">Membrane</keyword>
<feature type="non-terminal residue" evidence="2">
    <location>
        <position position="43"/>
    </location>
</feature>
<feature type="transmembrane region" description="Helical" evidence="1">
    <location>
        <begin position="12"/>
        <end position="31"/>
    </location>
</feature>
<protein>
    <submittedName>
        <fullName evidence="2">Uncharacterized protein</fullName>
    </submittedName>
</protein>
<proteinExistence type="predicted"/>
<accession>A0ABN9F4N5</accession>
<reference evidence="2" key="1">
    <citation type="submission" date="2023-05" db="EMBL/GenBank/DDBJ databases">
        <authorList>
            <person name="Stuckert A."/>
        </authorList>
    </citation>
    <scope>NUCLEOTIDE SEQUENCE</scope>
</reference>
<organism evidence="2 3">
    <name type="scientific">Staurois parvus</name>
    <dbReference type="NCBI Taxonomy" id="386267"/>
    <lineage>
        <taxon>Eukaryota</taxon>
        <taxon>Metazoa</taxon>
        <taxon>Chordata</taxon>
        <taxon>Craniata</taxon>
        <taxon>Vertebrata</taxon>
        <taxon>Euteleostomi</taxon>
        <taxon>Amphibia</taxon>
        <taxon>Batrachia</taxon>
        <taxon>Anura</taxon>
        <taxon>Neobatrachia</taxon>
        <taxon>Ranoidea</taxon>
        <taxon>Ranidae</taxon>
        <taxon>Staurois</taxon>
    </lineage>
</organism>
<keyword evidence="1" id="KW-0812">Transmembrane</keyword>
<evidence type="ECO:0000313" key="3">
    <source>
        <dbReference type="Proteomes" id="UP001162483"/>
    </source>
</evidence>
<evidence type="ECO:0000313" key="2">
    <source>
        <dbReference type="EMBL" id="CAI9590767.1"/>
    </source>
</evidence>
<keyword evidence="1" id="KW-1133">Transmembrane helix</keyword>
<dbReference type="Proteomes" id="UP001162483">
    <property type="component" value="Unassembled WGS sequence"/>
</dbReference>
<comment type="caution">
    <text evidence="2">The sequence shown here is derived from an EMBL/GenBank/DDBJ whole genome shotgun (WGS) entry which is preliminary data.</text>
</comment>
<keyword evidence="3" id="KW-1185">Reference proteome</keyword>
<dbReference type="EMBL" id="CATNWA010016204">
    <property type="protein sequence ID" value="CAI9590767.1"/>
    <property type="molecule type" value="Genomic_DNA"/>
</dbReference>
<sequence length="43" mass="5024">MSCQSAPAPYPAWFSFLSSLALFLSYSQMWAHYMAHNLLFMEF</sequence>
<name>A0ABN9F4N5_9NEOB</name>